<evidence type="ECO:0000256" key="4">
    <source>
        <dbReference type="ARBA" id="ARBA00023315"/>
    </source>
</evidence>
<sequence>MATDKVFALGEFDDVVVRNSILYCMFLFNDVLDVSKLCTSLNSLLKQEGWHKIGARLRRNKQTGGLEHHIPVEFTESRPAFKLYQSQHAMGRAEHPIASQLPRMKTQPTVMMDPNKFRSLWDNPDIPTKMSHYLERDEPQLSLVIVSFDDSTVMTLVWSHTLFDFMGMGEMLRAWSLTLQDRSDNVEKPYPVQENPLTDLGRQPTELHKLHQLQLLGVSLLLISIRTLVEIFLYRQQSRIICVPARYLQTVREEALDGLSAASKGPEKPFVSEGDVLFAWWAQLNTAHLAADSSKPVNLTNALGWRPTLLPPNRPYLCNAVGFAHLLMPARDILSKPLGFVALQIRQCIVESRRREQIEAYASIWRKCFAKLPPLFGSANMHVVTCTNWTQARVFDLDFSAAIVPSRLDTTRPPTERGRPCYVQCCFHGAILSNVLIILGRDLAGNYWLSASTTRRRWGRIEAIMNTFKDGI</sequence>
<dbReference type="AlphaFoldDB" id="A0A7D5Z3T8"/>
<comment type="similarity">
    <text evidence="2">Belongs to the plant acyltransferase family.</text>
</comment>
<dbReference type="RefSeq" id="XP_014539728.1">
    <property type="nucleotide sequence ID" value="XM_014684242.1"/>
</dbReference>
<name>A0A7D5Z3T8_9HYPO</name>
<evidence type="ECO:0000256" key="1">
    <source>
        <dbReference type="ARBA" id="ARBA00005179"/>
    </source>
</evidence>
<evidence type="ECO:0000313" key="6">
    <source>
        <dbReference type="Proteomes" id="UP000510686"/>
    </source>
</evidence>
<keyword evidence="6" id="KW-1185">Reference proteome</keyword>
<dbReference type="Proteomes" id="UP000510686">
    <property type="component" value="Chromosome 2"/>
</dbReference>
<dbReference type="PANTHER" id="PTHR31896:SF69">
    <property type="entry name" value="FAMILY REGULATORY PROTEIN, PUTATIVE (AFU_ORTHOLOGUE AFUA_3G14730)-RELATED"/>
    <property type="match status" value="1"/>
</dbReference>
<dbReference type="EMBL" id="CP058933">
    <property type="protein sequence ID" value="QLI68006.1"/>
    <property type="molecule type" value="Genomic_DNA"/>
</dbReference>
<dbReference type="GO" id="GO:0016746">
    <property type="term" value="F:acyltransferase activity"/>
    <property type="evidence" value="ECO:0007669"/>
    <property type="project" value="UniProtKB-KW"/>
</dbReference>
<dbReference type="Gene3D" id="3.30.559.10">
    <property type="entry name" value="Chloramphenicol acetyltransferase-like domain"/>
    <property type="match status" value="2"/>
</dbReference>
<evidence type="ECO:0000256" key="2">
    <source>
        <dbReference type="ARBA" id="ARBA00009861"/>
    </source>
</evidence>
<organism evidence="5 6">
    <name type="scientific">Metarhizium brunneum</name>
    <dbReference type="NCBI Taxonomy" id="500148"/>
    <lineage>
        <taxon>Eukaryota</taxon>
        <taxon>Fungi</taxon>
        <taxon>Dikarya</taxon>
        <taxon>Ascomycota</taxon>
        <taxon>Pezizomycotina</taxon>
        <taxon>Sordariomycetes</taxon>
        <taxon>Hypocreomycetidae</taxon>
        <taxon>Hypocreales</taxon>
        <taxon>Clavicipitaceae</taxon>
        <taxon>Metarhizium</taxon>
    </lineage>
</organism>
<dbReference type="InterPro" id="IPR023213">
    <property type="entry name" value="CAT-like_dom_sf"/>
</dbReference>
<dbReference type="InterPro" id="IPR051283">
    <property type="entry name" value="Sec_Metabolite_Acyltrans"/>
</dbReference>
<protein>
    <submittedName>
        <fullName evidence="5">Acetyltransferase BOT5</fullName>
    </submittedName>
</protein>
<proteinExistence type="inferred from homology"/>
<keyword evidence="4" id="KW-0012">Acyltransferase</keyword>
<evidence type="ECO:0000256" key="3">
    <source>
        <dbReference type="ARBA" id="ARBA00022679"/>
    </source>
</evidence>
<gene>
    <name evidence="5" type="primary">BOT5</name>
    <name evidence="5" type="ORF">G6M90_00g030150</name>
</gene>
<dbReference type="PANTHER" id="PTHR31896">
    <property type="entry name" value="FAMILY REGULATORY PROTEIN, PUTATIVE (AFU_ORTHOLOGUE AFUA_3G14730)-RELATED"/>
    <property type="match status" value="1"/>
</dbReference>
<reference evidence="5 6" key="1">
    <citation type="submission" date="2020-07" db="EMBL/GenBank/DDBJ databases">
        <title>Telomere length de novo assembly of all 7 chromosomes of the fungus, Metarhizium brunneum, using a novel assembly pipeline.</title>
        <authorList>
            <person name="Saud z."/>
            <person name="Kortsinoglou A."/>
            <person name="Kouvelis V.N."/>
            <person name="Butt T.M."/>
        </authorList>
    </citation>
    <scope>NUCLEOTIDE SEQUENCE [LARGE SCALE GENOMIC DNA]</scope>
    <source>
        <strain evidence="5 6">4556</strain>
    </source>
</reference>
<evidence type="ECO:0000313" key="5">
    <source>
        <dbReference type="EMBL" id="QLI68006.1"/>
    </source>
</evidence>
<dbReference type="OrthoDB" id="21502at2759"/>
<dbReference type="KEGG" id="mbrn:26247485"/>
<dbReference type="GeneID" id="26247485"/>
<accession>A0A7D5Z3T8</accession>
<comment type="pathway">
    <text evidence="1">Secondary metabolite biosynthesis.</text>
</comment>
<keyword evidence="3 5" id="KW-0808">Transferase</keyword>